<evidence type="ECO:0000313" key="3">
    <source>
        <dbReference type="Proteomes" id="UP000247903"/>
    </source>
</evidence>
<dbReference type="InterPro" id="IPR002686">
    <property type="entry name" value="Transposase_17"/>
</dbReference>
<sequence>MKSRKRNRMQGFDYSSDNLYFVTICVQDRLCCLGSAGTSCDLSVDNSNELNKKLELNEFGKIVQDRILWLAEQYQYVAIHNYVVMPNHVHAIIEIDSRKLLPTSRDLTVLDLSVRDEEIKIKSLSSLIGAFKTTSSKMIHQAGFLNFAWQRSFHDHIIRNEKAYFNISNYIDTNPEKWMVDTFFEKH</sequence>
<dbReference type="Proteomes" id="UP000247903">
    <property type="component" value="Unassembled WGS sequence"/>
</dbReference>
<comment type="caution">
    <text evidence="2">The sequence shown here is derived from an EMBL/GenBank/DDBJ whole genome shotgun (WGS) entry which is preliminary data.</text>
</comment>
<dbReference type="Gene3D" id="3.30.70.1290">
    <property type="entry name" value="Transposase IS200-like"/>
    <property type="match status" value="1"/>
</dbReference>
<dbReference type="OrthoDB" id="9794403at2"/>
<keyword evidence="3" id="KW-1185">Reference proteome</keyword>
<proteinExistence type="predicted"/>
<dbReference type="PANTHER" id="PTHR36966:SF1">
    <property type="entry name" value="REP-ASSOCIATED TYROSINE TRANSPOSASE"/>
    <property type="match status" value="1"/>
</dbReference>
<dbReference type="InterPro" id="IPR052715">
    <property type="entry name" value="RAYT_transposase"/>
</dbReference>
<evidence type="ECO:0000259" key="1">
    <source>
        <dbReference type="SMART" id="SM01321"/>
    </source>
</evidence>
<dbReference type="PANTHER" id="PTHR36966">
    <property type="entry name" value="REP-ASSOCIATED TYROSINE TRANSPOSASE"/>
    <property type="match status" value="1"/>
</dbReference>
<dbReference type="GO" id="GO:0006313">
    <property type="term" value="P:DNA transposition"/>
    <property type="evidence" value="ECO:0007669"/>
    <property type="project" value="InterPro"/>
</dbReference>
<evidence type="ECO:0000313" key="2">
    <source>
        <dbReference type="EMBL" id="PXY39723.1"/>
    </source>
</evidence>
<gene>
    <name evidence="2" type="ORF">DMB65_15725</name>
</gene>
<dbReference type="SUPFAM" id="SSF143422">
    <property type="entry name" value="Transposase IS200-like"/>
    <property type="match status" value="1"/>
</dbReference>
<dbReference type="EMBL" id="QJHK01000015">
    <property type="protein sequence ID" value="PXY39723.1"/>
    <property type="molecule type" value="Genomic_DNA"/>
</dbReference>
<dbReference type="SMART" id="SM01321">
    <property type="entry name" value="Y1_Tnp"/>
    <property type="match status" value="1"/>
</dbReference>
<accession>A0A2V4BP11</accession>
<dbReference type="InterPro" id="IPR036515">
    <property type="entry name" value="Transposase_17_sf"/>
</dbReference>
<reference evidence="2 3" key="1">
    <citation type="submission" date="2018-05" db="EMBL/GenBank/DDBJ databases">
        <title>Flavobacterium sp. strain IMCC34759, incomplete genome.</title>
        <authorList>
            <person name="Joung Y."/>
            <person name="Cho J."/>
        </authorList>
    </citation>
    <scope>NUCLEOTIDE SEQUENCE [LARGE SCALE GENOMIC DNA]</scope>
    <source>
        <strain evidence="2 3">IMCC34759</strain>
    </source>
</reference>
<dbReference type="GO" id="GO:0043565">
    <property type="term" value="F:sequence-specific DNA binding"/>
    <property type="evidence" value="ECO:0007669"/>
    <property type="project" value="TreeGrafter"/>
</dbReference>
<dbReference type="RefSeq" id="WP_110307589.1">
    <property type="nucleotide sequence ID" value="NZ_QJHK01000015.1"/>
</dbReference>
<dbReference type="AlphaFoldDB" id="A0A2V4BP11"/>
<feature type="domain" description="Transposase IS200-like" evidence="1">
    <location>
        <begin position="15"/>
        <end position="174"/>
    </location>
</feature>
<organism evidence="2 3">
    <name type="scientific">Flavobacterium cheongpyeongense</name>
    <dbReference type="NCBI Taxonomy" id="2212651"/>
    <lineage>
        <taxon>Bacteria</taxon>
        <taxon>Pseudomonadati</taxon>
        <taxon>Bacteroidota</taxon>
        <taxon>Flavobacteriia</taxon>
        <taxon>Flavobacteriales</taxon>
        <taxon>Flavobacteriaceae</taxon>
        <taxon>Flavobacterium</taxon>
    </lineage>
</organism>
<dbReference type="GO" id="GO:0004803">
    <property type="term" value="F:transposase activity"/>
    <property type="evidence" value="ECO:0007669"/>
    <property type="project" value="InterPro"/>
</dbReference>
<name>A0A2V4BP11_9FLAO</name>
<protein>
    <recommendedName>
        <fullName evidence="1">Transposase IS200-like domain-containing protein</fullName>
    </recommendedName>
</protein>